<dbReference type="PROSITE" id="PS50231">
    <property type="entry name" value="RICIN_B_LECTIN"/>
    <property type="match status" value="1"/>
</dbReference>
<feature type="region of interest" description="Disordered" evidence="4">
    <location>
        <begin position="237"/>
        <end position="266"/>
    </location>
</feature>
<sequence>MFPLELVIAYWNGSLRILGVSTSDGRVVVRQLWEPNFRNLCAADVILDDVTGLSSNNKMVLTQCGTIYIPSNLKRMNSEEARNMTKGSPIQPHAPGDGNDPNNNQPARKRDIFLDHLGLPRLKDKWLKHKTSKQSLAVQASPQTAVSSVVSQSSDNITNDSRSVFTSAPEDRSLLTPPAMAKSISDIFPENLSKPVIKTDLPAHLDRIEVTQQLVYCCRLLIDSQAITSPAAAAAEAQTEDSATDIQVTSRTKSQGTGVNGPHAWEPNETERAWIKVVGQDHVQQGHLRWLVAKVVQEFAKDEIKGPAFINEIVTLGPILDRDTYRSLLSCVITKFERDTILNVTLLQGLVQLVECASPGYLEDDDMVRTLAVLRQRLYGTHRPSSELMYQILIAICRLLDVMVNSSVKGVNRLEQHQPLAEALKELKDTDDPILRLQVDYALQACQYIPDDESTLQAVLRFSGGLTMAALGAASVFKLDPANLFNSLDTLRQAAGQAFEVTKSMLEGIEASQKGRFGAMQSLLHGLRRGTKHEWYLTLLAARTFVREGRLADFNQAVCEANCRDERAFQFGICQIIGEIAMDALWDPLTRKHAVDFLGELYSTPLGWKQHTAVKQWAHAVLAQISELPDSDIKDHTHGILRDLSLEGATSAIASYPLRSRLPLPESSPLLIRAQMIQYLEYELRKVRLQRLEEARQRIYIPPTAKANLQASDKDFFLLMDKVQEFLSSERQVILILGDSGAGKSTFNKHLEAELLQSYTIGGWIPLFINLPAIDRPVKELMSEQLKENGFSETQVQELKLHRRFVVICDGYDESQLSTNLHTTNLFNRPGQWKVKMVITCRTQYLGPDYRNRFVPQGGDHYDRPSFDLFEEAVITPFSKEQIVTYVEQYVPLEPRTWVAKDYMDRLTAIPNLLDLVRNPFLLSLALEALPGVTHEKQELSAIKITRVQLYDTFVDHWLGVNQQRLEGNNSLRQEERDMLEHLINANFIRCGIDYLRKLAGAIFEEQGGHPVIQYVHDQDNNSWKAVFFGSDPKAKLLCNSSPLTRTGNQYRFVHRSLLEYFFSCIIYKSTRIDSKFDPQDDHGLPAAFSFGVDGPLYQRNLLAEPSIIHFLCDRVRLDPNFARHLRLVINQSKTDASAAVAATNAITILVRAGVAFHGADLRGVKVPGADLSGGQFDYALFQGADLTGVNLSRSWLRKADMSDAHMGGVQFGEFPYLKLDSIVCTCAYSADGRMLAVGVRNGGGVSIYDTSSWTRIYSFKMPGEVQSMAFSPDGTRVWAGANDGYISLWDCARGHTDQVWDVKYSPDGERLVSGGDDCTIRFWNSTTGEPGVVLKSSLEGVYSLAFSPDGRWIASGHAGGGLQLWHAVSAEPGPVLHGHTDQVTGIAFSPDSRWIASSSQDWTIRLWDASTGALVNTLSSHKNPVLSVVFSPNGLQIASGGFDSRVRLWDVDSVLTSSVEQEDQLGAVMKTVYSPDGQYILSVSDYLTVKQWSSLAGASIPLSIELPESLSVKSVSYSLNGSPTVVATQDRSIQLWEPQAKSPKTNLEGSSTVEYVTMSPCCRWIVSVDCENTVTLWDLASTQQKHVLIERGGIDNVASWKLAFSPGGHRLAVVNRIGNIWLFDPQSKKLIMSKSIDRGRIDVITFSPNGQQLAIGDEYDWIYLQGLQPDDRDIMQTLYVDHVICIAYSPCGEWLASGSGSQIVRLWRRRKPPGDTESWSYVSTVRGFVSMVLDIAWSPTVPMEFVTGCADESVRVWRVSSDGEDVVVKLLWGTNLAVLHANGLVLKGTMGLGLMQKKLLVQRSAIADSLTLDEVGGLGVEE</sequence>
<dbReference type="Pfam" id="PF05729">
    <property type="entry name" value="NACHT"/>
    <property type="match status" value="1"/>
</dbReference>
<dbReference type="CDD" id="cd00200">
    <property type="entry name" value="WD40"/>
    <property type="match status" value="1"/>
</dbReference>
<dbReference type="PROSITE" id="PS00678">
    <property type="entry name" value="WD_REPEATS_1"/>
    <property type="match status" value="3"/>
</dbReference>
<dbReference type="PANTHER" id="PTHR19879">
    <property type="entry name" value="TRANSCRIPTION INITIATION FACTOR TFIID"/>
    <property type="match status" value="1"/>
</dbReference>
<dbReference type="InterPro" id="IPR025662">
    <property type="entry name" value="Sigma_54_int_dom_ATP-bd_1"/>
</dbReference>
<dbReference type="InterPro" id="IPR001646">
    <property type="entry name" value="5peptide_repeat"/>
</dbReference>
<dbReference type="InterPro" id="IPR007111">
    <property type="entry name" value="NACHT_NTPase"/>
</dbReference>
<feature type="repeat" description="WD" evidence="3">
    <location>
        <begin position="1335"/>
        <end position="1366"/>
    </location>
</feature>
<dbReference type="InterPro" id="IPR015943">
    <property type="entry name" value="WD40/YVTN_repeat-like_dom_sf"/>
</dbReference>
<feature type="domain" description="NACHT" evidence="5">
    <location>
        <begin position="733"/>
        <end position="892"/>
    </location>
</feature>
<evidence type="ECO:0000313" key="8">
    <source>
        <dbReference type="Proteomes" id="UP000078512"/>
    </source>
</evidence>
<organism evidence="7 8">
    <name type="scientific">Linnemannia elongata AG-77</name>
    <dbReference type="NCBI Taxonomy" id="1314771"/>
    <lineage>
        <taxon>Eukaryota</taxon>
        <taxon>Fungi</taxon>
        <taxon>Fungi incertae sedis</taxon>
        <taxon>Mucoromycota</taxon>
        <taxon>Mortierellomycotina</taxon>
        <taxon>Mortierellomycetes</taxon>
        <taxon>Mortierellales</taxon>
        <taxon>Mortierellaceae</taxon>
        <taxon>Linnemannia</taxon>
    </lineage>
</organism>
<dbReference type="STRING" id="1314771.A0A197JV99"/>
<dbReference type="Proteomes" id="UP000078512">
    <property type="component" value="Unassembled WGS sequence"/>
</dbReference>
<evidence type="ECO:0000256" key="2">
    <source>
        <dbReference type="ARBA" id="ARBA00022737"/>
    </source>
</evidence>
<keyword evidence="8" id="KW-1185">Reference proteome</keyword>
<dbReference type="PROSITE" id="PS50294">
    <property type="entry name" value="WD_REPEATS_REGION"/>
    <property type="match status" value="4"/>
</dbReference>
<evidence type="ECO:0000313" key="7">
    <source>
        <dbReference type="EMBL" id="OAQ28219.1"/>
    </source>
</evidence>
<feature type="repeat" description="WD" evidence="3">
    <location>
        <begin position="1419"/>
        <end position="1454"/>
    </location>
</feature>
<dbReference type="OrthoDB" id="2414723at2759"/>
<proteinExistence type="predicted"/>
<feature type="domain" description="Arm-like repeat" evidence="6">
    <location>
        <begin position="281"/>
        <end position="629"/>
    </location>
</feature>
<feature type="repeat" description="WD" evidence="3">
    <location>
        <begin position="1266"/>
        <end position="1291"/>
    </location>
</feature>
<dbReference type="PROSITE" id="PS50082">
    <property type="entry name" value="WD_REPEATS_2"/>
    <property type="match status" value="6"/>
</dbReference>
<dbReference type="SUPFAM" id="SSF50978">
    <property type="entry name" value="WD40 repeat-like"/>
    <property type="match status" value="2"/>
</dbReference>
<evidence type="ECO:0000256" key="3">
    <source>
        <dbReference type="PROSITE-ProRule" id="PRU00221"/>
    </source>
</evidence>
<dbReference type="PRINTS" id="PR00320">
    <property type="entry name" value="GPROTEINBRPT"/>
</dbReference>
<gene>
    <name evidence="7" type="ORF">K457DRAFT_1907703</name>
</gene>
<feature type="region of interest" description="Disordered" evidence="4">
    <location>
        <begin position="80"/>
        <end position="108"/>
    </location>
</feature>
<dbReference type="InterPro" id="IPR036322">
    <property type="entry name" value="WD40_repeat_dom_sf"/>
</dbReference>
<dbReference type="SUPFAM" id="SSF141571">
    <property type="entry name" value="Pentapeptide repeat-like"/>
    <property type="match status" value="1"/>
</dbReference>
<feature type="repeat" description="WD" evidence="3">
    <location>
        <begin position="1726"/>
        <end position="1762"/>
    </location>
</feature>
<dbReference type="PROSITE" id="PS00675">
    <property type="entry name" value="SIGMA54_INTERACT_1"/>
    <property type="match status" value="1"/>
</dbReference>
<dbReference type="SMART" id="SM00320">
    <property type="entry name" value="WD40"/>
    <property type="match status" value="12"/>
</dbReference>
<evidence type="ECO:0000259" key="6">
    <source>
        <dbReference type="Pfam" id="PF23948"/>
    </source>
</evidence>
<dbReference type="InterPro" id="IPR001680">
    <property type="entry name" value="WD40_rpt"/>
</dbReference>
<feature type="repeat" description="WD" evidence="3">
    <location>
        <begin position="1377"/>
        <end position="1418"/>
    </location>
</feature>
<name>A0A197JV99_9FUNG</name>
<feature type="compositionally biased region" description="Low complexity" evidence="4">
    <location>
        <begin position="95"/>
        <end position="104"/>
    </location>
</feature>
<accession>A0A197JV99</accession>
<dbReference type="InterPro" id="IPR027417">
    <property type="entry name" value="P-loop_NTPase"/>
</dbReference>
<evidence type="ECO:0000256" key="4">
    <source>
        <dbReference type="SAM" id="MobiDB-lite"/>
    </source>
</evidence>
<dbReference type="Gene3D" id="2.160.20.80">
    <property type="entry name" value="E3 ubiquitin-protein ligase SopA"/>
    <property type="match status" value="1"/>
</dbReference>
<dbReference type="Gene3D" id="3.40.50.300">
    <property type="entry name" value="P-loop containing nucleotide triphosphate hydrolases"/>
    <property type="match status" value="1"/>
</dbReference>
<dbReference type="InterPro" id="IPR020472">
    <property type="entry name" value="WD40_PAC1"/>
</dbReference>
<dbReference type="InterPro" id="IPR019775">
    <property type="entry name" value="WD40_repeat_CS"/>
</dbReference>
<reference evidence="7 8" key="1">
    <citation type="submission" date="2016-05" db="EMBL/GenBank/DDBJ databases">
        <title>Genome sequencing reveals origins of a unique bacterial endosymbiosis in the earliest lineages of terrestrial Fungi.</title>
        <authorList>
            <consortium name="DOE Joint Genome Institute"/>
            <person name="Uehling J."/>
            <person name="Gryganskyi A."/>
            <person name="Hameed K."/>
            <person name="Tschaplinski T."/>
            <person name="Misztal P."/>
            <person name="Wu S."/>
            <person name="Desiro A."/>
            <person name="Vande Pol N."/>
            <person name="Du Z.-Y."/>
            <person name="Zienkiewicz A."/>
            <person name="Zienkiewicz K."/>
            <person name="Morin E."/>
            <person name="Tisserant E."/>
            <person name="Splivallo R."/>
            <person name="Hainaut M."/>
            <person name="Henrissat B."/>
            <person name="Ohm R."/>
            <person name="Kuo A."/>
            <person name="Yan J."/>
            <person name="Lipzen A."/>
            <person name="Nolan M."/>
            <person name="Labutti K."/>
            <person name="Barry K."/>
            <person name="Goldstein A."/>
            <person name="Labbe J."/>
            <person name="Schadt C."/>
            <person name="Tuskan G."/>
            <person name="Grigoriev I."/>
            <person name="Martin F."/>
            <person name="Vilgalys R."/>
            <person name="Bonito G."/>
        </authorList>
    </citation>
    <scope>NUCLEOTIDE SEQUENCE [LARGE SCALE GENOMIC DNA]</scope>
    <source>
        <strain evidence="7 8">AG-77</strain>
    </source>
</reference>
<dbReference type="EMBL" id="KV442050">
    <property type="protein sequence ID" value="OAQ28219.1"/>
    <property type="molecule type" value="Genomic_DNA"/>
</dbReference>
<keyword evidence="2" id="KW-0677">Repeat</keyword>
<feature type="repeat" description="WD" evidence="3">
    <location>
        <begin position="1293"/>
        <end position="1334"/>
    </location>
</feature>
<dbReference type="Pfam" id="PF00400">
    <property type="entry name" value="WD40"/>
    <property type="match status" value="7"/>
</dbReference>
<dbReference type="Pfam" id="PF00805">
    <property type="entry name" value="Pentapeptide"/>
    <property type="match status" value="1"/>
</dbReference>
<evidence type="ECO:0000259" key="5">
    <source>
        <dbReference type="Pfam" id="PF05729"/>
    </source>
</evidence>
<dbReference type="PANTHER" id="PTHR19879:SF9">
    <property type="entry name" value="TRANSCRIPTION INITIATION FACTOR TFIID SUBUNIT 5"/>
    <property type="match status" value="1"/>
</dbReference>
<dbReference type="InterPro" id="IPR056251">
    <property type="entry name" value="Arm_rpt_dom"/>
</dbReference>
<keyword evidence="1 3" id="KW-0853">WD repeat</keyword>
<protein>
    <submittedName>
        <fullName evidence="7">WD40 repeat-like protein</fullName>
    </submittedName>
</protein>
<evidence type="ECO:0000256" key="1">
    <source>
        <dbReference type="ARBA" id="ARBA00022574"/>
    </source>
</evidence>
<dbReference type="SUPFAM" id="SSF52540">
    <property type="entry name" value="P-loop containing nucleoside triphosphate hydrolases"/>
    <property type="match status" value="1"/>
</dbReference>
<dbReference type="Gene3D" id="2.130.10.10">
    <property type="entry name" value="YVTN repeat-like/Quinoprotein amine dehydrogenase"/>
    <property type="match status" value="4"/>
</dbReference>
<feature type="compositionally biased region" description="Polar residues" evidence="4">
    <location>
        <begin position="246"/>
        <end position="257"/>
    </location>
</feature>
<dbReference type="Pfam" id="PF23948">
    <property type="entry name" value="ARM_5"/>
    <property type="match status" value="1"/>
</dbReference>